<evidence type="ECO:0000313" key="3">
    <source>
        <dbReference type="EMBL" id="KAK4464746.1"/>
    </source>
</evidence>
<protein>
    <submittedName>
        <fullName evidence="3">Uncharacterized protein</fullName>
    </submittedName>
</protein>
<keyword evidence="2" id="KW-0732">Signal</keyword>
<dbReference type="Proteomes" id="UP001321749">
    <property type="component" value="Unassembled WGS sequence"/>
</dbReference>
<evidence type="ECO:0000313" key="4">
    <source>
        <dbReference type="Proteomes" id="UP001321749"/>
    </source>
</evidence>
<feature type="compositionally biased region" description="Low complexity" evidence="1">
    <location>
        <begin position="234"/>
        <end position="278"/>
    </location>
</feature>
<proteinExistence type="predicted"/>
<evidence type="ECO:0000256" key="2">
    <source>
        <dbReference type="SAM" id="SignalP"/>
    </source>
</evidence>
<reference evidence="3" key="1">
    <citation type="journal article" date="2023" name="Mol. Phylogenet. Evol.">
        <title>Genome-scale phylogeny and comparative genomics of the fungal order Sordariales.</title>
        <authorList>
            <person name="Hensen N."/>
            <person name="Bonometti L."/>
            <person name="Westerberg I."/>
            <person name="Brannstrom I.O."/>
            <person name="Guillou S."/>
            <person name="Cros-Aarteil S."/>
            <person name="Calhoun S."/>
            <person name="Haridas S."/>
            <person name="Kuo A."/>
            <person name="Mondo S."/>
            <person name="Pangilinan J."/>
            <person name="Riley R."/>
            <person name="LaButti K."/>
            <person name="Andreopoulos B."/>
            <person name="Lipzen A."/>
            <person name="Chen C."/>
            <person name="Yan M."/>
            <person name="Daum C."/>
            <person name="Ng V."/>
            <person name="Clum A."/>
            <person name="Steindorff A."/>
            <person name="Ohm R.A."/>
            <person name="Martin F."/>
            <person name="Silar P."/>
            <person name="Natvig D.O."/>
            <person name="Lalanne C."/>
            <person name="Gautier V."/>
            <person name="Ament-Velasquez S.L."/>
            <person name="Kruys A."/>
            <person name="Hutchinson M.I."/>
            <person name="Powell A.J."/>
            <person name="Barry K."/>
            <person name="Miller A.N."/>
            <person name="Grigoriev I.V."/>
            <person name="Debuchy R."/>
            <person name="Gladieux P."/>
            <person name="Hiltunen Thoren M."/>
            <person name="Johannesson H."/>
        </authorList>
    </citation>
    <scope>NUCLEOTIDE SEQUENCE</scope>
    <source>
        <strain evidence="3">PSN324</strain>
    </source>
</reference>
<keyword evidence="4" id="KW-1185">Reference proteome</keyword>
<evidence type="ECO:0000256" key="1">
    <source>
        <dbReference type="SAM" id="MobiDB-lite"/>
    </source>
</evidence>
<gene>
    <name evidence="3" type="ORF">QBC42DRAFT_294802</name>
</gene>
<accession>A0AAV9HYC8</accession>
<dbReference type="EMBL" id="MU864945">
    <property type="protein sequence ID" value="KAK4464746.1"/>
    <property type="molecule type" value="Genomic_DNA"/>
</dbReference>
<feature type="region of interest" description="Disordered" evidence="1">
    <location>
        <begin position="229"/>
        <end position="283"/>
    </location>
</feature>
<comment type="caution">
    <text evidence="3">The sequence shown here is derived from an EMBL/GenBank/DDBJ whole genome shotgun (WGS) entry which is preliminary data.</text>
</comment>
<feature type="chain" id="PRO_5043888815" evidence="2">
    <location>
        <begin position="19"/>
        <end position="451"/>
    </location>
</feature>
<organism evidence="3 4">
    <name type="scientific">Cladorrhinum samala</name>
    <dbReference type="NCBI Taxonomy" id="585594"/>
    <lineage>
        <taxon>Eukaryota</taxon>
        <taxon>Fungi</taxon>
        <taxon>Dikarya</taxon>
        <taxon>Ascomycota</taxon>
        <taxon>Pezizomycotina</taxon>
        <taxon>Sordariomycetes</taxon>
        <taxon>Sordariomycetidae</taxon>
        <taxon>Sordariales</taxon>
        <taxon>Podosporaceae</taxon>
        <taxon>Cladorrhinum</taxon>
    </lineage>
</organism>
<name>A0AAV9HYC8_9PEZI</name>
<dbReference type="AlphaFoldDB" id="A0AAV9HYC8"/>
<reference evidence="3" key="2">
    <citation type="submission" date="2023-06" db="EMBL/GenBank/DDBJ databases">
        <authorList>
            <consortium name="Lawrence Berkeley National Laboratory"/>
            <person name="Mondo S.J."/>
            <person name="Hensen N."/>
            <person name="Bonometti L."/>
            <person name="Westerberg I."/>
            <person name="Brannstrom I.O."/>
            <person name="Guillou S."/>
            <person name="Cros-Aarteil S."/>
            <person name="Calhoun S."/>
            <person name="Haridas S."/>
            <person name="Kuo A."/>
            <person name="Pangilinan J."/>
            <person name="Riley R."/>
            <person name="Labutti K."/>
            <person name="Andreopoulos B."/>
            <person name="Lipzen A."/>
            <person name="Chen C."/>
            <person name="Yanf M."/>
            <person name="Daum C."/>
            <person name="Ng V."/>
            <person name="Clum A."/>
            <person name="Steindorff A."/>
            <person name="Ohm R."/>
            <person name="Martin F."/>
            <person name="Silar P."/>
            <person name="Natvig D."/>
            <person name="Lalanne C."/>
            <person name="Gautier V."/>
            <person name="Ament-Velasquez S.L."/>
            <person name="Kruys A."/>
            <person name="Hutchinson M.I."/>
            <person name="Powell A.J."/>
            <person name="Barry K."/>
            <person name="Miller A.N."/>
            <person name="Grigoriev I.V."/>
            <person name="Debuchy R."/>
            <person name="Gladieux P."/>
            <person name="Thoren M.H."/>
            <person name="Johannesson H."/>
        </authorList>
    </citation>
    <scope>NUCLEOTIDE SEQUENCE</scope>
    <source>
        <strain evidence="3">PSN324</strain>
    </source>
</reference>
<sequence>MKTAQQLLLLAGSGLTAALPGSSGRSLAKRSDYDVCDDNCALRGVAMPDENNFKLPLEGDRSEQCPPVYIGCDPEDPEATGRVCLDFQGPSLRFTHAMIPGFTYKSFEILWKVKEFAAGYQVASCAPGGDGFTCEVPFSTILGVSPSQGLEAIMAGMCPKGDREALTFDLQISGEVVSNSDETETSLTLQEQYPCTSRTDNGQCTAWNTDVDLDHTEVAYRCTKCEPKGETCQTTTATSTSNSVSPTSNSNSNSTSTTEPPTSSTSSTSTTTSSSTSTSPPPTLKTCGFGTAFGYQNPVGGVPKSTTLNTQSGAGCNRWGWYETPTVAELQGGISGPLYVGAGGNDITKAVDVGVWVATANAQGGVTVTYLLNPPYALAEAHVNLACLPITKCAPGQYTYNAGAIPNLPTWSNPTPLTYPTCTGGSRAALIVHAAVNILSVTSTCPAPKAS</sequence>
<feature type="signal peptide" evidence="2">
    <location>
        <begin position="1"/>
        <end position="18"/>
    </location>
</feature>